<feature type="domain" description="PpiC" evidence="9">
    <location>
        <begin position="137"/>
        <end position="233"/>
    </location>
</feature>
<dbReference type="InterPro" id="IPR000297">
    <property type="entry name" value="PPIase_PpiC"/>
</dbReference>
<dbReference type="Proteomes" id="UP000220353">
    <property type="component" value="Unassembled WGS sequence"/>
</dbReference>
<comment type="caution">
    <text evidence="10">The sequence shown here is derived from an EMBL/GenBank/DDBJ whole genome shotgun (WGS) entry which is preliminary data.</text>
</comment>
<sequence length="296" mass="33839">MKPLREPFIHFFLAGAGLFVAYTWLDDGVETQHQASSVREIRVGEGELRWVSEIWTRQWQRTPSPEELRGLVANLLKEEVLAREARELGLDKDDTVVRRRLAQKMTFLIEDTARISEPDESDLQQFYDAHKDSFRRTGRVSFVHVFFDRSKRVNAAADAQQTLVRLTTDGGPEQIANEGDRLLIEAEIGGADLNTVIARFGQDFAREIFALPPGAWSGPIESAYGLHLVRVSEMIPGDVRPFAQVKAEVLEHWREQQRRAYEERYFAELFKKYEIVADKRIEALVGPLTVAKDGTR</sequence>
<dbReference type="Gene3D" id="3.10.50.40">
    <property type="match status" value="1"/>
</dbReference>
<reference evidence="10 11" key="1">
    <citation type="submission" date="2017-09" db="EMBL/GenBank/DDBJ databases">
        <title>Comparative genomics of rhizobia isolated from Phaseolus vulgaris in China.</title>
        <authorList>
            <person name="Tong W."/>
        </authorList>
    </citation>
    <scope>NUCLEOTIDE SEQUENCE [LARGE SCALE GENOMIC DNA]</scope>
    <source>
        <strain evidence="10 11">PCH1</strain>
    </source>
</reference>
<dbReference type="InterPro" id="IPR046357">
    <property type="entry name" value="PPIase_dom_sf"/>
</dbReference>
<evidence type="ECO:0000256" key="7">
    <source>
        <dbReference type="ARBA" id="ARBA00031484"/>
    </source>
</evidence>
<dbReference type="RefSeq" id="WP_097588107.1">
    <property type="nucleotide sequence ID" value="NZ_NWTC01000057.1"/>
</dbReference>
<dbReference type="PANTHER" id="PTHR47245:SF2">
    <property type="entry name" value="PEPTIDYL-PROLYL CIS-TRANS ISOMERASE HP_0175-RELATED"/>
    <property type="match status" value="1"/>
</dbReference>
<dbReference type="PROSITE" id="PS50198">
    <property type="entry name" value="PPIC_PPIASE_2"/>
    <property type="match status" value="1"/>
</dbReference>
<dbReference type="PANTHER" id="PTHR47245">
    <property type="entry name" value="PEPTIDYLPROLYL ISOMERASE"/>
    <property type="match status" value="1"/>
</dbReference>
<keyword evidence="8" id="KW-0413">Isomerase</keyword>
<gene>
    <name evidence="10" type="ORF">CO661_32785</name>
</gene>
<evidence type="ECO:0000256" key="2">
    <source>
        <dbReference type="ARBA" id="ARBA00007656"/>
    </source>
</evidence>
<protein>
    <recommendedName>
        <fullName evidence="4">Parvulin-like PPIase</fullName>
        <ecNumber evidence="3">5.2.1.8</ecNumber>
    </recommendedName>
    <alternativeName>
        <fullName evidence="6">Peptidyl-prolyl cis-trans isomerase plp</fullName>
    </alternativeName>
    <alternativeName>
        <fullName evidence="7">Rotamase plp</fullName>
    </alternativeName>
</protein>
<evidence type="ECO:0000256" key="4">
    <source>
        <dbReference type="ARBA" id="ARBA00018370"/>
    </source>
</evidence>
<evidence type="ECO:0000256" key="5">
    <source>
        <dbReference type="ARBA" id="ARBA00023110"/>
    </source>
</evidence>
<evidence type="ECO:0000259" key="9">
    <source>
        <dbReference type="PROSITE" id="PS50198"/>
    </source>
</evidence>
<evidence type="ECO:0000256" key="3">
    <source>
        <dbReference type="ARBA" id="ARBA00013194"/>
    </source>
</evidence>
<dbReference type="AlphaFoldDB" id="A0A2A6LNL4"/>
<accession>A0A2A6LNL4</accession>
<comment type="catalytic activity">
    <reaction evidence="1">
        <text>[protein]-peptidylproline (omega=180) = [protein]-peptidylproline (omega=0)</text>
        <dbReference type="Rhea" id="RHEA:16237"/>
        <dbReference type="Rhea" id="RHEA-COMP:10747"/>
        <dbReference type="Rhea" id="RHEA-COMP:10748"/>
        <dbReference type="ChEBI" id="CHEBI:83833"/>
        <dbReference type="ChEBI" id="CHEBI:83834"/>
        <dbReference type="EC" id="5.2.1.8"/>
    </reaction>
</comment>
<evidence type="ECO:0000313" key="10">
    <source>
        <dbReference type="EMBL" id="PDT43836.1"/>
    </source>
</evidence>
<evidence type="ECO:0000256" key="8">
    <source>
        <dbReference type="PROSITE-ProRule" id="PRU00278"/>
    </source>
</evidence>
<proteinExistence type="inferred from homology"/>
<organism evidence="10 11">
    <name type="scientific">Rhizobium fredii</name>
    <name type="common">Sinorhizobium fredii</name>
    <dbReference type="NCBI Taxonomy" id="380"/>
    <lineage>
        <taxon>Bacteria</taxon>
        <taxon>Pseudomonadati</taxon>
        <taxon>Pseudomonadota</taxon>
        <taxon>Alphaproteobacteria</taxon>
        <taxon>Hyphomicrobiales</taxon>
        <taxon>Rhizobiaceae</taxon>
        <taxon>Sinorhizobium/Ensifer group</taxon>
        <taxon>Sinorhizobium</taxon>
    </lineage>
</organism>
<keyword evidence="5 8" id="KW-0697">Rotamase</keyword>
<dbReference type="SUPFAM" id="SSF54534">
    <property type="entry name" value="FKBP-like"/>
    <property type="match status" value="1"/>
</dbReference>
<dbReference type="GO" id="GO:0003755">
    <property type="term" value="F:peptidyl-prolyl cis-trans isomerase activity"/>
    <property type="evidence" value="ECO:0007669"/>
    <property type="project" value="UniProtKB-KW"/>
</dbReference>
<evidence type="ECO:0000256" key="1">
    <source>
        <dbReference type="ARBA" id="ARBA00000971"/>
    </source>
</evidence>
<evidence type="ECO:0000313" key="11">
    <source>
        <dbReference type="Proteomes" id="UP000220353"/>
    </source>
</evidence>
<dbReference type="EC" id="5.2.1.8" evidence="3"/>
<dbReference type="Pfam" id="PF13145">
    <property type="entry name" value="Rotamase_2"/>
    <property type="match status" value="1"/>
</dbReference>
<evidence type="ECO:0000256" key="6">
    <source>
        <dbReference type="ARBA" id="ARBA00030642"/>
    </source>
</evidence>
<comment type="similarity">
    <text evidence="2">Belongs to the PpiC/parvulin rotamase family.</text>
</comment>
<dbReference type="InterPro" id="IPR050245">
    <property type="entry name" value="PrsA_foldase"/>
</dbReference>
<name>A0A2A6LNL4_RHIFR</name>
<dbReference type="EMBL" id="NWTC01000057">
    <property type="protein sequence ID" value="PDT43836.1"/>
    <property type="molecule type" value="Genomic_DNA"/>
</dbReference>